<feature type="transmembrane region" description="Helical" evidence="1">
    <location>
        <begin position="189"/>
        <end position="213"/>
    </location>
</feature>
<comment type="caution">
    <text evidence="2">The sequence shown here is derived from an EMBL/GenBank/DDBJ whole genome shotgun (WGS) entry which is preliminary data.</text>
</comment>
<keyword evidence="1" id="KW-1133">Transmembrane helix</keyword>
<evidence type="ECO:0000256" key="1">
    <source>
        <dbReference type="SAM" id="Phobius"/>
    </source>
</evidence>
<dbReference type="EMBL" id="QJKB01000018">
    <property type="protein sequence ID" value="PXX37191.1"/>
    <property type="molecule type" value="Genomic_DNA"/>
</dbReference>
<dbReference type="Proteomes" id="UP000247792">
    <property type="component" value="Unassembled WGS sequence"/>
</dbReference>
<accession>A0A318IS55</accession>
<feature type="transmembrane region" description="Helical" evidence="1">
    <location>
        <begin position="90"/>
        <end position="110"/>
    </location>
</feature>
<organism evidence="2 3">
    <name type="scientific">Undibacterium pigrum</name>
    <dbReference type="NCBI Taxonomy" id="401470"/>
    <lineage>
        <taxon>Bacteria</taxon>
        <taxon>Pseudomonadati</taxon>
        <taxon>Pseudomonadota</taxon>
        <taxon>Betaproteobacteria</taxon>
        <taxon>Burkholderiales</taxon>
        <taxon>Oxalobacteraceae</taxon>
        <taxon>Undibacterium</taxon>
    </lineage>
</organism>
<feature type="transmembrane region" description="Helical" evidence="1">
    <location>
        <begin position="247"/>
        <end position="265"/>
    </location>
</feature>
<feature type="transmembrane region" description="Helical" evidence="1">
    <location>
        <begin position="116"/>
        <end position="143"/>
    </location>
</feature>
<gene>
    <name evidence="2" type="ORF">DFR42_11812</name>
</gene>
<dbReference type="AlphaFoldDB" id="A0A318IS55"/>
<evidence type="ECO:0000313" key="3">
    <source>
        <dbReference type="Proteomes" id="UP000247792"/>
    </source>
</evidence>
<feature type="transmembrane region" description="Helical" evidence="1">
    <location>
        <begin position="16"/>
        <end position="39"/>
    </location>
</feature>
<proteinExistence type="predicted"/>
<evidence type="ECO:0000313" key="2">
    <source>
        <dbReference type="EMBL" id="PXX37191.1"/>
    </source>
</evidence>
<keyword evidence="1" id="KW-0812">Transmembrane</keyword>
<feature type="transmembrane region" description="Helical" evidence="1">
    <location>
        <begin position="315"/>
        <end position="348"/>
    </location>
</feature>
<dbReference type="OrthoDB" id="5295665at2"/>
<evidence type="ECO:0008006" key="4">
    <source>
        <dbReference type="Google" id="ProtNLM"/>
    </source>
</evidence>
<dbReference type="RefSeq" id="WP_110258097.1">
    <property type="nucleotide sequence ID" value="NZ_QJKB01000018.1"/>
</dbReference>
<dbReference type="PROSITE" id="PS51257">
    <property type="entry name" value="PROKAR_LIPOPROTEIN"/>
    <property type="match status" value="1"/>
</dbReference>
<keyword evidence="1" id="KW-0472">Membrane</keyword>
<feature type="transmembrane region" description="Helical" evidence="1">
    <location>
        <begin position="277"/>
        <end position="295"/>
    </location>
</feature>
<feature type="transmembrane region" description="Helical" evidence="1">
    <location>
        <begin position="51"/>
        <end position="78"/>
    </location>
</feature>
<protein>
    <recommendedName>
        <fullName evidence="4">Transmembrane protein</fullName>
    </recommendedName>
</protein>
<feature type="transmembrane region" description="Helical" evidence="1">
    <location>
        <begin position="155"/>
        <end position="177"/>
    </location>
</feature>
<name>A0A318IS55_9BURK</name>
<reference evidence="2 3" key="1">
    <citation type="submission" date="2018-05" db="EMBL/GenBank/DDBJ databases">
        <title>Genomic Encyclopedia of Type Strains, Phase IV (KMG-IV): sequencing the most valuable type-strain genomes for metagenomic binning, comparative biology and taxonomic classification.</title>
        <authorList>
            <person name="Goeker M."/>
        </authorList>
    </citation>
    <scope>NUCLEOTIDE SEQUENCE [LARGE SCALE GENOMIC DNA]</scope>
    <source>
        <strain evidence="2 3">DSM 19792</strain>
    </source>
</reference>
<keyword evidence="3" id="KW-1185">Reference proteome</keyword>
<sequence length="431" mass="46226">MASLKVLNYELSPAPATIFGCLLPAPWMGVVTGLLLAFGPQEGLPERFSPLVLALTHCLVLGMLAPIMLGALFQLMPVVAGQAVTGARRIAPFVALGSALIAASLTLGFLRGQTAGFVFAAVLAAILYGAVIVALLVTASKVVVVDATTRSLRWIAWPLLLVVALGISLAGNFAGWWQLDVMYLLDLHVGWGSVGWIAALVLSVASTTVPMFWQTRRPSAHWQKALPGVLWLALLPAFLPALQPYALLFACSLIFIIASLSLKAISQARRRFDPAWGLWLVCAGSYMAAALLAALPTLQSLSGGFVLPEFMSKTIPWWTGVLVLVGGAVLPVNAMLGKIIPFLVFLHLRRQTPMGQRVPTMQVVLPPQRLLWQARMVLLAFALLLLLPLAPAWLAIAAGLAFSLSQGYLGSLLIICLLRYRHELKAVLLAQ</sequence>